<dbReference type="Proteomes" id="UP000626109">
    <property type="component" value="Unassembled WGS sequence"/>
</dbReference>
<sequence length="2453" mass="271424">WGSDYEARGYITAFDWTPPLTYTSAVGASTLFTFGIRTFGKMVKGYNIDVVAYPTDVWKLGTPETDCMQYDCTHVGTTCQLQSFQGAASSESNGFRIGVGTTPMINLGSTTSFSIRLSNPMESVNMFWTATSFRKDENQLRQEPYTVLIDKPIGVMGTPVGGIAEFEISAVGVEQWVTLEFKPGNTVMPRKGSSGILVIIPPESFYIIPSATPQAPDPEYNQLPCATWPEPDRMAGRWLCTLTDVAPFKDTYYRVKLKVRNPLQSGAAQGWRIEAWQTDASKPVTITRGVRGMDVSGPMTAALAQDNQPQGSSYSNTQHQQQQQQQTQVNFTRLRVKAPPGFVIIKRCEGFYRIELPSAICVGTDSNSFELVFDDAGAIQPKVQYSFQLQVTNPVINIPDAQNIWEFDTLRPDGVPRDTARYPGFFLYPYAFSAFVVMPVSRKIGSQQMIMRFISGQIIPFDDYIRIRAPVGVSWDATDLQFSTAAAVTLANGVGAQNPNVDFDMPHILVCQLTTSAQANFEYGISANAIIPLVSPVPNRWWIEQYRRTGLPPPNSWRYMASKGADGFKTQVLVNTKIEPYNIVVEGWQNPTMFVFETTMEVMPFLRQTASGTELVPAEVYVEAPPMFTYICPLSTTVYPPPYTTPVPSDVKCLINHNTQATRNKLVLQFPGGLKGSTRYVFTLDVVNARFVDPILNKFTIQTRVDKVVYEEAVVQGFQLAARMDNTRYIAGGPDSDENRRVENTKNVVTFIIGTTQYITTPTVLEVKAPTGFKFAMNCNDGKDNRVGQANMGNLLPLPRIDYCQGLASIDVEKANIAHLQMTGTWNLGSYGLFVTVQNPMFTPLRNFWGFTIRDRDLTPRMSESWVFGFQIQVVLNPQIRAYNMGNGVDGEAAINYIDVSLSLTTEIPAHPVNSHILKVTAPPGFVFPNICRGFEIETFTPGYQGLPKGSRCTGNGAGELKISLPTMNAWYNKTNYMFRALVINPSSTFTEVDVPDKWWRIETTMSDDTKVDLNRVIPSFPIMQRLRYFDVTTLSKVGLDKTTFRIFFRTDQPLPPQQTVHIYPPLGTVFGGLKDGACIDEDPVLISRRFPTPLISGVTRLPEWVSCKVISPTELMLRNEEPILGGRPLISGPVFELFIKNASNPESTPQLNLFRIMAKTSTPLGQEVWTAPGWVVFPELTMTSVKVTNPGFGLYTNFTISMQTITEVPEQGSIRIVAPADHYFGPVIETETNRYDPLKSQPAPQGAGQIRPSEDASTICHILRTPNWVCPLEFIPCRTMDEIMAIKALGVVLTALQEQQRVDATKACTESRGKCVVGGRLSDLITCRSLGSALELDLATDVVLPSRRLLSFIIQGYNARVLPLAPSLNTWQFMTRNSDSEKTVLDEKPYVPGTQLIGIIAVDSIVPSSTKVGSIENYVTITLRLTTPCEPRAVLRITHPMDYMRGANAAFSGPAVSTGVTFPRQLEIRQSQNVIELEAIEETIVAGTALTLTLGMSNPQITPPRQDNIWTFEAFSAQSGTKTLLNCALNITGFKIFGEFSGAYVTGTVLSPNAQNMVGVWFSLKSILAASASSQMKIWMPKGWVPLFECGGRLFSSSYNPNKEGVKNPFPSNINYFPLPSGTECYDKYDEASEQYYILLRIDGLLDYGLDFAFEFAVTNPRYTPLASDNVWRFETLQNNVILHLRNEIEGFELEQIKDVRVTPSDTTTLLPLHRVEFYMMSDKYITGGSKIEITAPSGYIFTCAFFETDAGLAITTFCYKVSDTVAELTMDTADPKTPNSPFRLFVFLSNPEFTPQKNLWNFRIISPLGKTTDMRDFVGSYDITGKIQVEIRPTFPFLGQLNPLRIVFVQTSILNQADMGNEFVITAPEGFLFPANCTDGFRLRLSNQKTVPTTNQGYDVGFTFPPAGMTCTGFDNATVSIRFPDGSGLLRNNYTLEVDVMNPPYQPNATTIQPWSFITRVLNVDGERIVDANRTLMGFDMSKMAPMIQDEGAAERVVGVLNVILIVVLILEHLTFGAVSPQHEKFLELCGGQVQNPWPHPAHCIRLEDTEQAEHATDVSPLPVLIATNGPAQGIHFACRINMMEQVKRPGSLQGITESDDANSVHLLMPLWLETEMPPQPETPPDGPPDEQPDTPPEGPPDEQPQPETPPEIRKLFETSEDEAEQPEVKRPGSLQGITESDVLLSLAFALLAVTADAQRSVPFASEGKQLMVTPLDLAQAPYVKVNVFRGNFLRGERALNRRKLYAAAAQRLLRPRPEVLRLRDEALAQVTRSAGAPLIGVHKRVDNPGTARMQLTQVMPSTEAFVRAVQLLAERRSPGRGAQEAVVVLATDDLGALQAFRAAFGDRLVVRPGVERCTGGVNSQNLPLEVHGQPGKRLRPSDAQDCMVDMLLLAACDAFVHADSNVTIAAGIMNPFAEAVHVLDLVPEAALSGEASGEAWPGYRRCRLPV</sequence>
<comment type="caution">
    <text evidence="2">The sequence shown here is derived from an EMBL/GenBank/DDBJ whole genome shotgun (WGS) entry which is preliminary data.</text>
</comment>
<dbReference type="Gene3D" id="3.40.50.11350">
    <property type="match status" value="1"/>
</dbReference>
<feature type="compositionally biased region" description="Pro residues" evidence="1">
    <location>
        <begin position="2120"/>
        <end position="2129"/>
    </location>
</feature>
<protein>
    <submittedName>
        <fullName evidence="2">Uncharacterized protein</fullName>
    </submittedName>
</protein>
<organism evidence="2 3">
    <name type="scientific">Polarella glacialis</name>
    <name type="common">Dinoflagellate</name>
    <dbReference type="NCBI Taxonomy" id="89957"/>
    <lineage>
        <taxon>Eukaryota</taxon>
        <taxon>Sar</taxon>
        <taxon>Alveolata</taxon>
        <taxon>Dinophyceae</taxon>
        <taxon>Suessiales</taxon>
        <taxon>Suessiaceae</taxon>
        <taxon>Polarella</taxon>
    </lineage>
</organism>
<feature type="region of interest" description="Disordered" evidence="1">
    <location>
        <begin position="2118"/>
        <end position="2153"/>
    </location>
</feature>
<feature type="region of interest" description="Disordered" evidence="1">
    <location>
        <begin position="303"/>
        <end position="325"/>
    </location>
</feature>
<accession>A0A813LFP6</accession>
<feature type="compositionally biased region" description="Polar residues" evidence="1">
    <location>
        <begin position="305"/>
        <end position="316"/>
    </location>
</feature>
<name>A0A813LFP6_POLGL</name>
<feature type="non-terminal residue" evidence="2">
    <location>
        <position position="2453"/>
    </location>
</feature>
<gene>
    <name evidence="2" type="ORF">PGLA2088_LOCUS44613</name>
</gene>
<dbReference type="EMBL" id="CAJNNW010035286">
    <property type="protein sequence ID" value="CAE8726826.1"/>
    <property type="molecule type" value="Genomic_DNA"/>
</dbReference>
<reference evidence="2" key="1">
    <citation type="submission" date="2021-02" db="EMBL/GenBank/DDBJ databases">
        <authorList>
            <person name="Dougan E. K."/>
            <person name="Rhodes N."/>
            <person name="Thang M."/>
            <person name="Chan C."/>
        </authorList>
    </citation>
    <scope>NUCLEOTIDE SEQUENCE</scope>
</reference>
<proteinExistence type="predicted"/>
<evidence type="ECO:0000313" key="2">
    <source>
        <dbReference type="EMBL" id="CAE8726826.1"/>
    </source>
</evidence>
<feature type="compositionally biased region" description="Pro residues" evidence="1">
    <location>
        <begin position="2136"/>
        <end position="2152"/>
    </location>
</feature>
<evidence type="ECO:0000313" key="3">
    <source>
        <dbReference type="Proteomes" id="UP000626109"/>
    </source>
</evidence>
<evidence type="ECO:0000256" key="1">
    <source>
        <dbReference type="SAM" id="MobiDB-lite"/>
    </source>
</evidence>